<reference evidence="12" key="2">
    <citation type="journal article" date="2017" name="Sci. Adv.">
        <title>A tail of two voltages: Proteomic comparison of the three electric organs of the electric eel.</title>
        <authorList>
            <person name="Traeger L.L."/>
            <person name="Sabat G."/>
            <person name="Barrett-Wilt G.A."/>
            <person name="Wells G.B."/>
            <person name="Sussman M.R."/>
        </authorList>
    </citation>
    <scope>NUCLEOTIDE SEQUENCE [LARGE SCALE GENOMIC DNA]</scope>
</reference>
<comment type="subcellular location">
    <subcellularLocation>
        <location evidence="3">Cytoplasm</location>
    </subcellularLocation>
    <subcellularLocation>
        <location evidence="2">Lysosome</location>
    </subcellularLocation>
    <subcellularLocation>
        <location evidence="1">Membrane</location>
    </subcellularLocation>
</comment>
<organism evidence="11 12">
    <name type="scientific">Electrophorus electricus</name>
    <name type="common">Electric eel</name>
    <name type="synonym">Gymnotus electricus</name>
    <dbReference type="NCBI Taxonomy" id="8005"/>
    <lineage>
        <taxon>Eukaryota</taxon>
        <taxon>Metazoa</taxon>
        <taxon>Chordata</taxon>
        <taxon>Craniata</taxon>
        <taxon>Vertebrata</taxon>
        <taxon>Euteleostomi</taxon>
        <taxon>Actinopterygii</taxon>
        <taxon>Neopterygii</taxon>
        <taxon>Teleostei</taxon>
        <taxon>Ostariophysi</taxon>
        <taxon>Gymnotiformes</taxon>
        <taxon>Gymnotoidei</taxon>
        <taxon>Gymnotidae</taxon>
        <taxon>Electrophorus</taxon>
    </lineage>
</organism>
<evidence type="ECO:0000256" key="2">
    <source>
        <dbReference type="ARBA" id="ARBA00004371"/>
    </source>
</evidence>
<dbReference type="GeneID" id="113577170"/>
<reference evidence="11" key="3">
    <citation type="submission" date="2020-05" db="EMBL/GenBank/DDBJ databases">
        <title>Electrophorus electricus (electric eel) genome, fEleEle1, primary haplotype.</title>
        <authorList>
            <person name="Myers G."/>
            <person name="Meyer A."/>
            <person name="Fedrigo O."/>
            <person name="Formenti G."/>
            <person name="Rhie A."/>
            <person name="Tracey A."/>
            <person name="Sims Y."/>
            <person name="Jarvis E.D."/>
        </authorList>
    </citation>
    <scope>NUCLEOTIDE SEQUENCE [LARGE SCALE GENOMIC DNA]</scope>
</reference>
<dbReference type="PANTHER" id="PTHR23354">
    <property type="entry name" value="NUCLEOLAR PROTEIN 7/ESTROGEN RECEPTOR COACTIVATOR-RELATED"/>
    <property type="match status" value="1"/>
</dbReference>
<keyword evidence="5" id="KW-0472">Membrane</keyword>
<dbReference type="Pfam" id="PF07534">
    <property type="entry name" value="TLD"/>
    <property type="match status" value="1"/>
</dbReference>
<evidence type="ECO:0000256" key="6">
    <source>
        <dbReference type="ARBA" id="ARBA00023228"/>
    </source>
</evidence>
<feature type="domain" description="TLDc" evidence="10">
    <location>
        <begin position="237"/>
        <end position="405"/>
    </location>
</feature>
<dbReference type="GeneTree" id="ENSGT00940000158087"/>
<evidence type="ECO:0000256" key="8">
    <source>
        <dbReference type="ARBA" id="ARBA00041780"/>
    </source>
</evidence>
<dbReference type="AlphaFoldDB" id="A0A4W4FCN6"/>
<dbReference type="STRING" id="8005.ENSEEEP00000022505"/>
<dbReference type="RefSeq" id="XP_026865460.2">
    <property type="nucleotide sequence ID" value="XM_027009659.2"/>
</dbReference>
<dbReference type="InterPro" id="IPR006571">
    <property type="entry name" value="TLDc_dom"/>
</dbReference>
<keyword evidence="4" id="KW-0963">Cytoplasm</keyword>
<dbReference type="Proteomes" id="UP000314983">
    <property type="component" value="Chromosome 4"/>
</dbReference>
<reference evidence="11" key="4">
    <citation type="submission" date="2025-08" db="UniProtKB">
        <authorList>
            <consortium name="Ensembl"/>
        </authorList>
    </citation>
    <scope>IDENTIFICATION</scope>
</reference>
<evidence type="ECO:0000313" key="11">
    <source>
        <dbReference type="Ensembl" id="ENSEEEP00000022505.2"/>
    </source>
</evidence>
<keyword evidence="6" id="KW-0458">Lysosome</keyword>
<dbReference type="PANTHER" id="PTHR23354:SF131">
    <property type="entry name" value="MTOR-ASSOCIATED PROTEIN MEAK7"/>
    <property type="match status" value="1"/>
</dbReference>
<dbReference type="PROSITE" id="PS51886">
    <property type="entry name" value="TLDC"/>
    <property type="match status" value="1"/>
</dbReference>
<gene>
    <name evidence="11" type="primary">MEAK7</name>
</gene>
<dbReference type="GO" id="GO:0006979">
    <property type="term" value="P:response to oxidative stress"/>
    <property type="evidence" value="ECO:0007669"/>
    <property type="project" value="TreeGrafter"/>
</dbReference>
<name>A0A4W4FCN6_ELEEL</name>
<evidence type="ECO:0000256" key="4">
    <source>
        <dbReference type="ARBA" id="ARBA00022490"/>
    </source>
</evidence>
<evidence type="ECO:0000256" key="5">
    <source>
        <dbReference type="ARBA" id="ARBA00023136"/>
    </source>
</evidence>
<dbReference type="GO" id="GO:0005764">
    <property type="term" value="C:lysosome"/>
    <property type="evidence" value="ECO:0007669"/>
    <property type="project" value="UniProtKB-SubCell"/>
</dbReference>
<proteinExistence type="predicted"/>
<evidence type="ECO:0000259" key="10">
    <source>
        <dbReference type="PROSITE" id="PS51886"/>
    </source>
</evidence>
<evidence type="ECO:0000256" key="1">
    <source>
        <dbReference type="ARBA" id="ARBA00004370"/>
    </source>
</evidence>
<evidence type="ECO:0000256" key="7">
    <source>
        <dbReference type="ARBA" id="ARBA00039594"/>
    </source>
</evidence>
<dbReference type="OMA" id="CGRITHR"/>
<evidence type="ECO:0000256" key="3">
    <source>
        <dbReference type="ARBA" id="ARBA00004496"/>
    </source>
</evidence>
<dbReference type="GO" id="GO:0016020">
    <property type="term" value="C:membrane"/>
    <property type="evidence" value="ECO:0007669"/>
    <property type="project" value="UniProtKB-SubCell"/>
</dbReference>
<dbReference type="SMART" id="SM00584">
    <property type="entry name" value="TLDc"/>
    <property type="match status" value="1"/>
</dbReference>
<reference evidence="12" key="1">
    <citation type="journal article" date="2014" name="Science">
        <title>Nonhuman genetics. Genomic basis for the convergent evolution of electric organs.</title>
        <authorList>
            <person name="Gallant J.R."/>
            <person name="Traeger L.L."/>
            <person name="Volkening J.D."/>
            <person name="Moffett H."/>
            <person name="Chen P.H."/>
            <person name="Novina C.D."/>
            <person name="Phillips G.N.Jr."/>
            <person name="Anand R."/>
            <person name="Wells G.B."/>
            <person name="Pinch M."/>
            <person name="Guth R."/>
            <person name="Unguez G.A."/>
            <person name="Albert J.S."/>
            <person name="Zakon H.H."/>
            <person name="Samanta M.P."/>
            <person name="Sussman M.R."/>
        </authorList>
    </citation>
    <scope>NUCLEOTIDE SEQUENCE [LARGE SCALE GENOMIC DNA]</scope>
</reference>
<keyword evidence="12" id="KW-1185">Reference proteome</keyword>
<accession>A0A4W4FCN6</accession>
<evidence type="ECO:0000256" key="9">
    <source>
        <dbReference type="ARBA" id="ARBA00042134"/>
    </source>
</evidence>
<dbReference type="Ensembl" id="ENSEEET00000022755.2">
    <property type="protein sequence ID" value="ENSEEEP00000022505.2"/>
    <property type="gene ID" value="ENSEEEG00000010921.2"/>
</dbReference>
<sequence length="450" mass="49537">MGNADSVVAQKRLDRFRPDERPVIEKVFDKLQDASSSGTSGKAFGGKVLLIDTLKVTMDKIAPESMILRVFEGIRCIDPGVPLPSGGGVCREQLVIFLADTLRGTAEERAPLVIAMSHGTKMTATTDQIRAFLEDLISAVVQTLTHRGRLRGWRPDHMGDSAQGVKLLAEQLSSELKPLDKNVCDAACLEQWLLRVSGVAAFLELLIGEGLEVGMTSCPLPTLLPLCRDAPWANLHCLLDLPLLMFLTPQLPTGDCAPWRLLFSTSLHGESFTRLVGNCKSQGPSVLLVKDTKGHIFGGFASHSWEIKPQFQGDSRCFLFSVYPYIQVFTCTGYNQHYMYLNQGQQTMPNGLGMGGQHGYFGLWLDCDFGRGHSRAQPRCTTYGSPQLSGDEVFTLDTVEVWGIGLPPKEQEQDENKKSILDVDPEAQILLEMAGKSMHSQGLREPEDQD</sequence>
<protein>
    <recommendedName>
        <fullName evidence="7">MTOR-associated protein MEAK7</fullName>
    </recommendedName>
    <alternativeName>
        <fullName evidence="9">TBC/LysM-associated domain-containing protein 1</fullName>
    </alternativeName>
    <alternativeName>
        <fullName evidence="8">TLD domain-containing protein 1</fullName>
    </alternativeName>
</protein>
<dbReference type="GO" id="GO:0005634">
    <property type="term" value="C:nucleus"/>
    <property type="evidence" value="ECO:0007669"/>
    <property type="project" value="TreeGrafter"/>
</dbReference>
<dbReference type="GO" id="GO:0031929">
    <property type="term" value="P:TOR signaling"/>
    <property type="evidence" value="ECO:0007669"/>
    <property type="project" value="TreeGrafter"/>
</dbReference>
<reference evidence="11" key="5">
    <citation type="submission" date="2025-09" db="UniProtKB">
        <authorList>
            <consortium name="Ensembl"/>
        </authorList>
    </citation>
    <scope>IDENTIFICATION</scope>
</reference>
<evidence type="ECO:0000313" key="12">
    <source>
        <dbReference type="Proteomes" id="UP000314983"/>
    </source>
</evidence>